<evidence type="ECO:0000313" key="1">
    <source>
        <dbReference type="EMBL" id="GAI13189.1"/>
    </source>
</evidence>
<dbReference type="AlphaFoldDB" id="X1N3K9"/>
<feature type="non-terminal residue" evidence="1">
    <location>
        <position position="61"/>
    </location>
</feature>
<name>X1N3K9_9ZZZZ</name>
<protein>
    <submittedName>
        <fullName evidence="1">Uncharacterized protein</fullName>
    </submittedName>
</protein>
<reference evidence="1" key="1">
    <citation type="journal article" date="2014" name="Front. Microbiol.">
        <title>High frequency of phylogenetically diverse reductive dehalogenase-homologous genes in deep subseafloor sedimentary metagenomes.</title>
        <authorList>
            <person name="Kawai M."/>
            <person name="Futagami T."/>
            <person name="Toyoda A."/>
            <person name="Takaki Y."/>
            <person name="Nishi S."/>
            <person name="Hori S."/>
            <person name="Arai W."/>
            <person name="Tsubouchi T."/>
            <person name="Morono Y."/>
            <person name="Uchiyama I."/>
            <person name="Ito T."/>
            <person name="Fujiyama A."/>
            <person name="Inagaki F."/>
            <person name="Takami H."/>
        </authorList>
    </citation>
    <scope>NUCLEOTIDE SEQUENCE</scope>
    <source>
        <strain evidence="1">Expedition CK06-06</strain>
    </source>
</reference>
<accession>X1N3K9</accession>
<organism evidence="1">
    <name type="scientific">marine sediment metagenome</name>
    <dbReference type="NCBI Taxonomy" id="412755"/>
    <lineage>
        <taxon>unclassified sequences</taxon>
        <taxon>metagenomes</taxon>
        <taxon>ecological metagenomes</taxon>
    </lineage>
</organism>
<dbReference type="EMBL" id="BARV01005270">
    <property type="protein sequence ID" value="GAI13189.1"/>
    <property type="molecule type" value="Genomic_DNA"/>
</dbReference>
<gene>
    <name evidence="1" type="ORF">S06H3_11064</name>
</gene>
<proteinExistence type="predicted"/>
<comment type="caution">
    <text evidence="1">The sequence shown here is derived from an EMBL/GenBank/DDBJ whole genome shotgun (WGS) entry which is preliminary data.</text>
</comment>
<sequence length="61" mass="7199">MLRQGNFSFFVRYQDDLDMAEQTGGVSLDPKYAHYYIAGGIDYLTINYLFSMYFMHDCIHD</sequence>